<feature type="region of interest" description="Disordered" evidence="10">
    <location>
        <begin position="349"/>
        <end position="377"/>
    </location>
</feature>
<dbReference type="InterPro" id="IPR003591">
    <property type="entry name" value="Leu-rich_rpt_typical-subtyp"/>
</dbReference>
<evidence type="ECO:0000256" key="10">
    <source>
        <dbReference type="SAM" id="MobiDB-lite"/>
    </source>
</evidence>
<feature type="region of interest" description="Disordered" evidence="10">
    <location>
        <begin position="419"/>
        <end position="438"/>
    </location>
</feature>
<keyword evidence="4 11" id="KW-0812">Transmembrane</keyword>
<dbReference type="PANTHER" id="PTHR48007:SF36">
    <property type="entry name" value="RECEPTOR PROTEIN KINASE-LIKE PROTEIN ZAR1"/>
    <property type="match status" value="1"/>
</dbReference>
<dbReference type="AlphaFoldDB" id="A0ABC9B3L7"/>
<keyword evidence="8 11" id="KW-0472">Membrane</keyword>
<dbReference type="SMART" id="SM00369">
    <property type="entry name" value="LRR_TYP"/>
    <property type="match status" value="4"/>
</dbReference>
<evidence type="ECO:0000313" key="14">
    <source>
        <dbReference type="Proteomes" id="UP001497457"/>
    </source>
</evidence>
<feature type="domain" description="Protein kinase" evidence="12">
    <location>
        <begin position="505"/>
        <end position="828"/>
    </location>
</feature>
<evidence type="ECO:0000259" key="12">
    <source>
        <dbReference type="PROSITE" id="PS50011"/>
    </source>
</evidence>
<dbReference type="InterPro" id="IPR032675">
    <property type="entry name" value="LRR_dom_sf"/>
</dbReference>
<evidence type="ECO:0000256" key="3">
    <source>
        <dbReference type="ARBA" id="ARBA00022614"/>
    </source>
</evidence>
<keyword evidence="5" id="KW-0732">Signal</keyword>
<evidence type="ECO:0000256" key="2">
    <source>
        <dbReference type="ARBA" id="ARBA00022553"/>
    </source>
</evidence>
<dbReference type="InterPro" id="IPR046959">
    <property type="entry name" value="PRK1-6/SRF4-like"/>
</dbReference>
<keyword evidence="2" id="KW-0597">Phosphoprotein</keyword>
<keyword evidence="6" id="KW-0677">Repeat</keyword>
<evidence type="ECO:0000256" key="7">
    <source>
        <dbReference type="ARBA" id="ARBA00022989"/>
    </source>
</evidence>
<dbReference type="Gene3D" id="3.30.200.20">
    <property type="entry name" value="Phosphorylase Kinase, domain 1"/>
    <property type="match status" value="1"/>
</dbReference>
<protein>
    <recommendedName>
        <fullName evidence="12">Protein kinase domain-containing protein</fullName>
    </recommendedName>
</protein>
<dbReference type="FunFam" id="3.80.10.10:FF:000722">
    <property type="entry name" value="Leucine-rich repeat receptor-like protein kinase"/>
    <property type="match status" value="1"/>
</dbReference>
<sequence>MMLRIKVGTGAETKHDTIYSCTTLSYSALLFGHTTQSHSGAYLAPQPGQSTQPMSSPLHSLGILLIPLLLALPSPPPATALSPDGLALLSFKSAVTNDPSSALSSWSDTDPDPCRWVGVTCANTTSSTTPRVVGVAVAGKNLSGHLPPNLFSLPFLRRLNLHGNRLSGPIPPALANATALRSLFLYDNLLAGTLPAAALCALPRLQNLDLSHNALAGAVPPELARCGDLERLLLADNELSGRIPAGVWAGMPALQMLDLSGNNFSGAIPPELGKLPALAGTLNLSRNHLSGSVPPELGRLPATVTLDLRFNNLSGEIPQSGSLASQGPTAFLNNPGLCGFPLQVPCRAAPPSSSSSSSSPAAMSSSAAASKGGSAGTRQPIRTSLIVLISVADAAGVALIGVVAVYVYWKVRDRRRAAAGNGKDGKCGGAGGDDDDEEAEGRRLFPCPCLCMRADACADSSSDYSDEDDGGKCNGGGGGGGAGEAGGELVAIDKGFKMKLDELLRSSAYVLGKGGKGIVYKVVVGNGTTPVAVRRLGGGAASPERYREFAAEAGAVGRVRHPNVVRLRAFYWSADEKLVVTDFVNNGNLATALRGRSGQPTLSWPLRLRIAKGAARGLAHLHECSPRRFVHGEVKPSNILLDADYNALVADFGLARLLTIAGCTDVYSVAGSGGIMGGALPYARPAAAAALAVDARSAAYRAPEARAPAGVAAARPPSQKSDVYSFGVVLLELITGRAPDLGGSPPSASFSAGHGGELPAEAPELVRWVRRGFEDARPLSELADDAVLRDAAARKEVIAALHVALGCVEADPDRRPRMKAVAESLDKIGA</sequence>
<comment type="subcellular location">
    <subcellularLocation>
        <location evidence="1">Membrane</location>
        <topology evidence="1">Single-pass membrane protein</topology>
    </subcellularLocation>
</comment>
<keyword evidence="14" id="KW-1185">Reference proteome</keyword>
<evidence type="ECO:0000256" key="6">
    <source>
        <dbReference type="ARBA" id="ARBA00022737"/>
    </source>
</evidence>
<keyword evidence="3" id="KW-0433">Leucine-rich repeat</keyword>
<evidence type="ECO:0000313" key="13">
    <source>
        <dbReference type="EMBL" id="CAL4993627.1"/>
    </source>
</evidence>
<dbReference type="GO" id="GO:0016020">
    <property type="term" value="C:membrane"/>
    <property type="evidence" value="ECO:0007669"/>
    <property type="project" value="UniProtKB-SubCell"/>
</dbReference>
<name>A0ABC9B3L7_9POAL</name>
<evidence type="ECO:0000256" key="9">
    <source>
        <dbReference type="ARBA" id="ARBA00023180"/>
    </source>
</evidence>
<dbReference type="EMBL" id="OZ075134">
    <property type="protein sequence ID" value="CAL4993627.1"/>
    <property type="molecule type" value="Genomic_DNA"/>
</dbReference>
<dbReference type="SUPFAM" id="SSF52058">
    <property type="entry name" value="L domain-like"/>
    <property type="match status" value="1"/>
</dbReference>
<dbReference type="FunFam" id="3.80.10.10:FF:000275">
    <property type="entry name" value="Leucine-rich repeat receptor-like protein kinase"/>
    <property type="match status" value="1"/>
</dbReference>
<evidence type="ECO:0000256" key="5">
    <source>
        <dbReference type="ARBA" id="ARBA00022729"/>
    </source>
</evidence>
<dbReference type="Gene3D" id="1.10.510.10">
    <property type="entry name" value="Transferase(Phosphotransferase) domain 1"/>
    <property type="match status" value="1"/>
</dbReference>
<dbReference type="Gene3D" id="3.80.10.10">
    <property type="entry name" value="Ribonuclease Inhibitor"/>
    <property type="match status" value="2"/>
</dbReference>
<dbReference type="Pfam" id="PF08263">
    <property type="entry name" value="LRRNT_2"/>
    <property type="match status" value="1"/>
</dbReference>
<dbReference type="Pfam" id="PF00069">
    <property type="entry name" value="Pkinase"/>
    <property type="match status" value="1"/>
</dbReference>
<dbReference type="PANTHER" id="PTHR48007">
    <property type="entry name" value="LEUCINE-RICH REPEAT RECEPTOR-LIKE PROTEIN KINASE PXC1"/>
    <property type="match status" value="1"/>
</dbReference>
<evidence type="ECO:0000256" key="8">
    <source>
        <dbReference type="ARBA" id="ARBA00023136"/>
    </source>
</evidence>
<dbReference type="Proteomes" id="UP001497457">
    <property type="component" value="Chromosome 24b"/>
</dbReference>
<dbReference type="InterPro" id="IPR001611">
    <property type="entry name" value="Leu-rich_rpt"/>
</dbReference>
<feature type="compositionally biased region" description="Low complexity" evidence="10">
    <location>
        <begin position="349"/>
        <end position="372"/>
    </location>
</feature>
<accession>A0ABC9B3L7</accession>
<feature type="transmembrane region" description="Helical" evidence="11">
    <location>
        <begin position="385"/>
        <end position="409"/>
    </location>
</feature>
<evidence type="ECO:0000256" key="1">
    <source>
        <dbReference type="ARBA" id="ARBA00004167"/>
    </source>
</evidence>
<keyword evidence="9" id="KW-0325">Glycoprotein</keyword>
<dbReference type="Pfam" id="PF00560">
    <property type="entry name" value="LRR_1"/>
    <property type="match status" value="2"/>
</dbReference>
<dbReference type="Pfam" id="PF13855">
    <property type="entry name" value="LRR_8"/>
    <property type="match status" value="1"/>
</dbReference>
<gene>
    <name evidence="13" type="ORF">URODEC1_LOCUS61597</name>
</gene>
<dbReference type="InterPro" id="IPR011009">
    <property type="entry name" value="Kinase-like_dom_sf"/>
</dbReference>
<evidence type="ECO:0000256" key="4">
    <source>
        <dbReference type="ARBA" id="ARBA00022692"/>
    </source>
</evidence>
<dbReference type="PROSITE" id="PS50011">
    <property type="entry name" value="PROTEIN_KINASE_DOM"/>
    <property type="match status" value="1"/>
</dbReference>
<keyword evidence="7 11" id="KW-1133">Transmembrane helix</keyword>
<organism evidence="13 14">
    <name type="scientific">Urochloa decumbens</name>
    <dbReference type="NCBI Taxonomy" id="240449"/>
    <lineage>
        <taxon>Eukaryota</taxon>
        <taxon>Viridiplantae</taxon>
        <taxon>Streptophyta</taxon>
        <taxon>Embryophyta</taxon>
        <taxon>Tracheophyta</taxon>
        <taxon>Spermatophyta</taxon>
        <taxon>Magnoliopsida</taxon>
        <taxon>Liliopsida</taxon>
        <taxon>Poales</taxon>
        <taxon>Poaceae</taxon>
        <taxon>PACMAD clade</taxon>
        <taxon>Panicoideae</taxon>
        <taxon>Panicodae</taxon>
        <taxon>Paniceae</taxon>
        <taxon>Melinidinae</taxon>
        <taxon>Urochloa</taxon>
    </lineage>
</organism>
<dbReference type="InterPro" id="IPR000719">
    <property type="entry name" value="Prot_kinase_dom"/>
</dbReference>
<dbReference type="SUPFAM" id="SSF56112">
    <property type="entry name" value="Protein kinase-like (PK-like)"/>
    <property type="match status" value="1"/>
</dbReference>
<dbReference type="InterPro" id="IPR013210">
    <property type="entry name" value="LRR_N_plant-typ"/>
</dbReference>
<evidence type="ECO:0000256" key="11">
    <source>
        <dbReference type="SAM" id="Phobius"/>
    </source>
</evidence>
<proteinExistence type="predicted"/>
<reference evidence="13" key="1">
    <citation type="submission" date="2024-10" db="EMBL/GenBank/DDBJ databases">
        <authorList>
            <person name="Ryan C."/>
        </authorList>
    </citation>
    <scope>NUCLEOTIDE SEQUENCE [LARGE SCALE GENOMIC DNA]</scope>
</reference>